<dbReference type="HAMAP" id="MF_01471">
    <property type="entry name" value="Cas2"/>
    <property type="match status" value="1"/>
</dbReference>
<proteinExistence type="inferred from homology"/>
<keyword evidence="6 9" id="KW-0378">Hydrolase</keyword>
<feature type="binding site" evidence="9">
    <location>
        <position position="8"/>
    </location>
    <ligand>
        <name>Mg(2+)</name>
        <dbReference type="ChEBI" id="CHEBI:18420"/>
        <note>catalytic</note>
    </ligand>
</feature>
<evidence type="ECO:0000256" key="5">
    <source>
        <dbReference type="ARBA" id="ARBA00022759"/>
    </source>
</evidence>
<dbReference type="Gene3D" id="3.30.70.240">
    <property type="match status" value="1"/>
</dbReference>
<dbReference type="CDD" id="cd09725">
    <property type="entry name" value="Cas2_I_II_III"/>
    <property type="match status" value="1"/>
</dbReference>
<keyword evidence="7 9" id="KW-0460">Magnesium</keyword>
<dbReference type="PANTHER" id="PTHR34405:SF3">
    <property type="entry name" value="CRISPR-ASSOCIATED ENDORIBONUCLEASE CAS2 3"/>
    <property type="match status" value="1"/>
</dbReference>
<keyword evidence="4 9" id="KW-0479">Metal-binding</keyword>
<sequence length="91" mass="10664">MLWLVAYDIPVTKRRNKIAKLLLGYGKRVQYSVFECDLDDEKFQQLKSRLVKLLQLPEDSLRCYPLIENSRPKIVVYGGDEPYKAPDYIVV</sequence>
<evidence type="ECO:0000256" key="8">
    <source>
        <dbReference type="ARBA" id="ARBA00023118"/>
    </source>
</evidence>
<dbReference type="Proteomes" id="UP001054846">
    <property type="component" value="Chromosome"/>
</dbReference>
<dbReference type="InterPro" id="IPR019199">
    <property type="entry name" value="Virulence_VapD/CRISPR_Cas2"/>
</dbReference>
<dbReference type="InterPro" id="IPR021127">
    <property type="entry name" value="CRISPR_associated_Cas2"/>
</dbReference>
<evidence type="ECO:0000256" key="9">
    <source>
        <dbReference type="HAMAP-Rule" id="MF_01471"/>
    </source>
</evidence>
<dbReference type="RefSeq" id="WP_230840646.1">
    <property type="nucleotide sequence ID" value="NZ_CP063845.1"/>
</dbReference>
<dbReference type="EC" id="3.1.-.-" evidence="9"/>
<comment type="subunit">
    <text evidence="9">Homodimer, forms a heterotetramer with a Cas1 homodimer.</text>
</comment>
<comment type="cofactor">
    <cofactor evidence="1 9">
        <name>Mg(2+)</name>
        <dbReference type="ChEBI" id="CHEBI:18420"/>
    </cofactor>
</comment>
<evidence type="ECO:0000256" key="4">
    <source>
        <dbReference type="ARBA" id="ARBA00022723"/>
    </source>
</evidence>
<organism evidence="11 12">
    <name type="scientific">Gloeobacter morelensis MG652769</name>
    <dbReference type="NCBI Taxonomy" id="2781736"/>
    <lineage>
        <taxon>Bacteria</taxon>
        <taxon>Bacillati</taxon>
        <taxon>Cyanobacteriota</taxon>
        <taxon>Cyanophyceae</taxon>
        <taxon>Gloeobacterales</taxon>
        <taxon>Gloeobacteraceae</taxon>
        <taxon>Gloeobacter</taxon>
        <taxon>Gloeobacter morelensis</taxon>
    </lineage>
</organism>
<dbReference type="GO" id="GO:0004519">
    <property type="term" value="F:endonuclease activity"/>
    <property type="evidence" value="ECO:0007669"/>
    <property type="project" value="UniProtKB-KW"/>
</dbReference>
<evidence type="ECO:0000313" key="11">
    <source>
        <dbReference type="EMBL" id="UFP93594.1"/>
    </source>
</evidence>
<reference evidence="11 12" key="1">
    <citation type="journal article" date="2021" name="Genome Biol. Evol.">
        <title>Complete Genome Sequencing of a Novel Gloeobacter Species from a Waterfall Cave in Mexico.</title>
        <authorList>
            <person name="Saw J.H."/>
            <person name="Cardona T."/>
            <person name="Montejano G."/>
        </authorList>
    </citation>
    <scope>NUCLEOTIDE SEQUENCE [LARGE SCALE GENOMIC DNA]</scope>
    <source>
        <strain evidence="11">MG652769</strain>
    </source>
</reference>
<dbReference type="NCBIfam" id="TIGR01573">
    <property type="entry name" value="cas2"/>
    <property type="match status" value="1"/>
</dbReference>
<comment type="similarity">
    <text evidence="2 9 10">Belongs to the CRISPR-associated endoribonuclease Cas2 protein family.</text>
</comment>
<evidence type="ECO:0000313" key="12">
    <source>
        <dbReference type="Proteomes" id="UP001054846"/>
    </source>
</evidence>
<comment type="function">
    <text evidence="9">CRISPR (clustered regularly interspaced short palindromic repeat), is an adaptive immune system that provides protection against mobile genetic elements (viruses, transposable elements and conjugative plasmids). CRISPR clusters contain sequences complementary to antecedent mobile elements and target invading nucleic acids. CRISPR clusters are transcribed and processed into CRISPR RNA (crRNA). Functions as a ssRNA-specific endoribonuclease. Involved in the integration of spacer DNA into the CRISPR cassette.</text>
</comment>
<gene>
    <name evidence="9 11" type="primary">cas2</name>
    <name evidence="11" type="ORF">ISF26_17655</name>
</gene>
<keyword evidence="5 9" id="KW-0255">Endonuclease</keyword>
<evidence type="ECO:0000256" key="6">
    <source>
        <dbReference type="ARBA" id="ARBA00022801"/>
    </source>
</evidence>
<keyword evidence="3 9" id="KW-0540">Nuclease</keyword>
<dbReference type="EMBL" id="CP063845">
    <property type="protein sequence ID" value="UFP93594.1"/>
    <property type="molecule type" value="Genomic_DNA"/>
</dbReference>
<evidence type="ECO:0000256" key="3">
    <source>
        <dbReference type="ARBA" id="ARBA00022722"/>
    </source>
</evidence>
<evidence type="ECO:0000256" key="2">
    <source>
        <dbReference type="ARBA" id="ARBA00009959"/>
    </source>
</evidence>
<evidence type="ECO:0000256" key="1">
    <source>
        <dbReference type="ARBA" id="ARBA00001946"/>
    </source>
</evidence>
<dbReference type="Pfam" id="PF09827">
    <property type="entry name" value="CRISPR_Cas2"/>
    <property type="match status" value="1"/>
</dbReference>
<protein>
    <recommendedName>
        <fullName evidence="9">CRISPR-associated endoribonuclease Cas2</fullName>
        <ecNumber evidence="9">3.1.-.-</ecNumber>
    </recommendedName>
</protein>
<dbReference type="PIRSF" id="PIRSF032582">
    <property type="entry name" value="Cas2"/>
    <property type="match status" value="1"/>
</dbReference>
<accession>A0ABY3PJ18</accession>
<dbReference type="SUPFAM" id="SSF143430">
    <property type="entry name" value="TTP0101/SSO1404-like"/>
    <property type="match status" value="1"/>
</dbReference>
<keyword evidence="12" id="KW-1185">Reference proteome</keyword>
<dbReference type="PANTHER" id="PTHR34405">
    <property type="entry name" value="CRISPR-ASSOCIATED ENDORIBONUCLEASE CAS2"/>
    <property type="match status" value="1"/>
</dbReference>
<evidence type="ECO:0000256" key="7">
    <source>
        <dbReference type="ARBA" id="ARBA00022842"/>
    </source>
</evidence>
<name>A0ABY3PJ18_9CYAN</name>
<keyword evidence="8 9" id="KW-0051">Antiviral defense</keyword>
<evidence type="ECO:0000256" key="10">
    <source>
        <dbReference type="PIRNR" id="PIRNR032582"/>
    </source>
</evidence>